<dbReference type="STRING" id="307972.A0A2G8KI68"/>
<feature type="domain" description="SRCR" evidence="6">
    <location>
        <begin position="148"/>
        <end position="245"/>
    </location>
</feature>
<dbReference type="PANTHER" id="PTHR48071:SF18">
    <property type="entry name" value="DELETED IN MALIGNANT BRAIN TUMORS 1 PROTEIN-RELATED"/>
    <property type="match status" value="1"/>
</dbReference>
<dbReference type="Gene3D" id="3.10.250.10">
    <property type="entry name" value="SRCR-like domain"/>
    <property type="match status" value="2"/>
</dbReference>
<proteinExistence type="predicted"/>
<protein>
    <submittedName>
        <fullName evidence="7">Putative deleted in malignant brain tumors 1 protein</fullName>
    </submittedName>
</protein>
<feature type="disulfide bond" evidence="5">
    <location>
        <begin position="216"/>
        <end position="226"/>
    </location>
</feature>
<dbReference type="InterPro" id="IPR036772">
    <property type="entry name" value="SRCR-like_dom_sf"/>
</dbReference>
<keyword evidence="8" id="KW-1185">Reference proteome</keyword>
<evidence type="ECO:0000256" key="4">
    <source>
        <dbReference type="ARBA" id="ARBA00023180"/>
    </source>
</evidence>
<evidence type="ECO:0000256" key="2">
    <source>
        <dbReference type="ARBA" id="ARBA00022737"/>
    </source>
</evidence>
<evidence type="ECO:0000256" key="1">
    <source>
        <dbReference type="ARBA" id="ARBA00022729"/>
    </source>
</evidence>
<dbReference type="FunFam" id="3.10.250.10:FF:000006">
    <property type="entry name" value="neurotrypsin isoform X2"/>
    <property type="match status" value="2"/>
</dbReference>
<evidence type="ECO:0000313" key="8">
    <source>
        <dbReference type="Proteomes" id="UP000230750"/>
    </source>
</evidence>
<evidence type="ECO:0000256" key="5">
    <source>
        <dbReference type="PROSITE-ProRule" id="PRU00196"/>
    </source>
</evidence>
<dbReference type="PANTHER" id="PTHR48071">
    <property type="entry name" value="SRCR DOMAIN-CONTAINING PROTEIN"/>
    <property type="match status" value="1"/>
</dbReference>
<dbReference type="Proteomes" id="UP000230750">
    <property type="component" value="Unassembled WGS sequence"/>
</dbReference>
<organism evidence="7 8">
    <name type="scientific">Stichopus japonicus</name>
    <name type="common">Sea cucumber</name>
    <dbReference type="NCBI Taxonomy" id="307972"/>
    <lineage>
        <taxon>Eukaryota</taxon>
        <taxon>Metazoa</taxon>
        <taxon>Echinodermata</taxon>
        <taxon>Eleutherozoa</taxon>
        <taxon>Echinozoa</taxon>
        <taxon>Holothuroidea</taxon>
        <taxon>Aspidochirotacea</taxon>
        <taxon>Aspidochirotida</taxon>
        <taxon>Stichopodidae</taxon>
        <taxon>Apostichopus</taxon>
    </lineage>
</organism>
<dbReference type="Pfam" id="PF00530">
    <property type="entry name" value="SRCR"/>
    <property type="match status" value="2"/>
</dbReference>
<comment type="caution">
    <text evidence="7">The sequence shown here is derived from an EMBL/GenBank/DDBJ whole genome shotgun (WGS) entry which is preliminary data.</text>
</comment>
<feature type="disulfide bond" evidence="5">
    <location>
        <begin position="106"/>
        <end position="116"/>
    </location>
</feature>
<dbReference type="SUPFAM" id="SSF56487">
    <property type="entry name" value="SRCR-like"/>
    <property type="match status" value="2"/>
</dbReference>
<evidence type="ECO:0000259" key="6">
    <source>
        <dbReference type="PROSITE" id="PS50287"/>
    </source>
</evidence>
<accession>A0A2G8KI68</accession>
<dbReference type="PROSITE" id="PS50287">
    <property type="entry name" value="SRCR_2"/>
    <property type="match status" value="2"/>
</dbReference>
<keyword evidence="4" id="KW-0325">Glycoprotein</keyword>
<dbReference type="OrthoDB" id="536948at2759"/>
<dbReference type="SMART" id="SM00202">
    <property type="entry name" value="SR"/>
    <property type="match status" value="2"/>
</dbReference>
<dbReference type="EMBL" id="MRZV01000566">
    <property type="protein sequence ID" value="PIK47665.1"/>
    <property type="molecule type" value="Genomic_DNA"/>
</dbReference>
<dbReference type="AlphaFoldDB" id="A0A2G8KI68"/>
<keyword evidence="3 5" id="KW-1015">Disulfide bond</keyword>
<keyword evidence="1" id="KW-0732">Signal</keyword>
<sequence>MLNYILSTKSIHKVCAYELGKLVCVSDQHIFRTKEGSIRLAGGNETAGRVEIYLNGKWGTVCDDKWDINDANVVCNQLGLVRALESRGSAAFGEGTGKIHLDDVGCGGEETELLSCYYNSIDNCNHAEDASVICQLTSDEPAPEEGSIRLAGGNETAGRVEIYLNGEWGTVCDDKWDINDANVVCNQLGLVRALESRGSAAFGEGTGKIHLDDVGCGGEETELLSCYYRRIDNCNHAEDASVICQLTSGLVFFLLIQGGLQG</sequence>
<evidence type="ECO:0000313" key="7">
    <source>
        <dbReference type="EMBL" id="PIK47665.1"/>
    </source>
</evidence>
<reference evidence="7 8" key="1">
    <citation type="journal article" date="2017" name="PLoS Biol.">
        <title>The sea cucumber genome provides insights into morphological evolution and visceral regeneration.</title>
        <authorList>
            <person name="Zhang X."/>
            <person name="Sun L."/>
            <person name="Yuan J."/>
            <person name="Sun Y."/>
            <person name="Gao Y."/>
            <person name="Zhang L."/>
            <person name="Li S."/>
            <person name="Dai H."/>
            <person name="Hamel J.F."/>
            <person name="Liu C."/>
            <person name="Yu Y."/>
            <person name="Liu S."/>
            <person name="Lin W."/>
            <person name="Guo K."/>
            <person name="Jin S."/>
            <person name="Xu P."/>
            <person name="Storey K.B."/>
            <person name="Huan P."/>
            <person name="Zhang T."/>
            <person name="Zhou Y."/>
            <person name="Zhang J."/>
            <person name="Lin C."/>
            <person name="Li X."/>
            <person name="Xing L."/>
            <person name="Huo D."/>
            <person name="Sun M."/>
            <person name="Wang L."/>
            <person name="Mercier A."/>
            <person name="Li F."/>
            <person name="Yang H."/>
            <person name="Xiang J."/>
        </authorList>
    </citation>
    <scope>NUCLEOTIDE SEQUENCE [LARGE SCALE GENOMIC DNA]</scope>
    <source>
        <strain evidence="7">Shaxun</strain>
        <tissue evidence="7">Muscle</tissue>
    </source>
</reference>
<dbReference type="InterPro" id="IPR001190">
    <property type="entry name" value="SRCR"/>
</dbReference>
<comment type="caution">
    <text evidence="5">Lacks conserved residue(s) required for the propagation of feature annotation.</text>
</comment>
<feature type="domain" description="SRCR" evidence="6">
    <location>
        <begin position="38"/>
        <end position="135"/>
    </location>
</feature>
<gene>
    <name evidence="7" type="ORF">BSL78_15472</name>
</gene>
<dbReference type="GO" id="GO:0016020">
    <property type="term" value="C:membrane"/>
    <property type="evidence" value="ECO:0007669"/>
    <property type="project" value="InterPro"/>
</dbReference>
<dbReference type="PRINTS" id="PR00258">
    <property type="entry name" value="SPERACTRCPTR"/>
</dbReference>
<evidence type="ECO:0000256" key="3">
    <source>
        <dbReference type="ARBA" id="ARBA00023157"/>
    </source>
</evidence>
<keyword evidence="2" id="KW-0677">Repeat</keyword>
<dbReference type="PROSITE" id="PS00420">
    <property type="entry name" value="SRCR_1"/>
    <property type="match status" value="2"/>
</dbReference>
<name>A0A2G8KI68_STIJA</name>